<feature type="transmembrane region" description="Helical" evidence="1">
    <location>
        <begin position="289"/>
        <end position="308"/>
    </location>
</feature>
<dbReference type="PANTHER" id="PTHR23028:SF131">
    <property type="entry name" value="BLR2367 PROTEIN"/>
    <property type="match status" value="1"/>
</dbReference>
<comment type="caution">
    <text evidence="3">The sequence shown here is derived from an EMBL/GenBank/DDBJ whole genome shotgun (WGS) entry which is preliminary data.</text>
</comment>
<protein>
    <recommendedName>
        <fullName evidence="2">Acyltransferase 3 domain-containing protein</fullName>
    </recommendedName>
</protein>
<dbReference type="AlphaFoldDB" id="A0A0L8ABJ7"/>
<name>A0A0L8ABJ7_9GAMM</name>
<dbReference type="EMBL" id="AJLO02000016">
    <property type="protein sequence ID" value="KOE99752.1"/>
    <property type="molecule type" value="Genomic_DNA"/>
</dbReference>
<dbReference type="InterPro" id="IPR002656">
    <property type="entry name" value="Acyl_transf_3_dom"/>
</dbReference>
<evidence type="ECO:0000313" key="3">
    <source>
        <dbReference type="EMBL" id="KOE99752.1"/>
    </source>
</evidence>
<keyword evidence="1" id="KW-1133">Transmembrane helix</keyword>
<dbReference type="Proteomes" id="UP000036890">
    <property type="component" value="Unassembled WGS sequence"/>
</dbReference>
<feature type="transmembrane region" description="Helical" evidence="1">
    <location>
        <begin position="210"/>
        <end position="228"/>
    </location>
</feature>
<feature type="transmembrane region" description="Helical" evidence="1">
    <location>
        <begin position="314"/>
        <end position="335"/>
    </location>
</feature>
<evidence type="ECO:0000259" key="2">
    <source>
        <dbReference type="Pfam" id="PF01757"/>
    </source>
</evidence>
<feature type="transmembrane region" description="Helical" evidence="1">
    <location>
        <begin position="83"/>
        <end position="107"/>
    </location>
</feature>
<organism evidence="3 4">
    <name type="scientific">Stenotrophomonas geniculata N1</name>
    <dbReference type="NCBI Taxonomy" id="1167641"/>
    <lineage>
        <taxon>Bacteria</taxon>
        <taxon>Pseudomonadati</taxon>
        <taxon>Pseudomonadota</taxon>
        <taxon>Gammaproteobacteria</taxon>
        <taxon>Lysobacterales</taxon>
        <taxon>Lysobacteraceae</taxon>
        <taxon>Stenotrophomonas</taxon>
    </lineage>
</organism>
<dbReference type="InterPro" id="IPR050879">
    <property type="entry name" value="Acyltransferase_3"/>
</dbReference>
<feature type="transmembrane region" description="Helical" evidence="1">
    <location>
        <begin position="42"/>
        <end position="63"/>
    </location>
</feature>
<sequence length="353" mass="38974">MSISPHLDNNFNLLRLVAASSVIFSHAYDITSGLHDPLSARIGYSAGWVAVSAFFSMSGYLIYKSAIRTPSAADYISARCLRILPGLWAMLVITTLALSSITALPLVEYLGLSETWEYIFGNAIMYMPRYELPGVFLSNPLAGVINGSLWTLRFEFTCYILVIALSVSGVFSRERWFRLFAVVAVAGYLAFIAHALLTSTTQSALFDGNSAAKFHRLGLAFLLGMFFARYRDGMPVSWGMLFGVYLAAAVLWPTPLFQPALIAAIAVTCFKIAFAPMPSLDWAKTMPDVSYGVYIYAFPVQQIFAYAFPQWSPLQNSLASLPATLLPAILSWYLVEKPALRLKGRLVFTRARA</sequence>
<feature type="transmembrane region" description="Helical" evidence="1">
    <location>
        <begin position="150"/>
        <end position="172"/>
    </location>
</feature>
<dbReference type="RefSeq" id="WP_010484718.1">
    <property type="nucleotide sequence ID" value="NZ_AJLO02000016.1"/>
</dbReference>
<dbReference type="PANTHER" id="PTHR23028">
    <property type="entry name" value="ACETYLTRANSFERASE"/>
    <property type="match status" value="1"/>
</dbReference>
<feature type="transmembrane region" description="Helical" evidence="1">
    <location>
        <begin position="12"/>
        <end position="30"/>
    </location>
</feature>
<feature type="transmembrane region" description="Helical" evidence="1">
    <location>
        <begin position="235"/>
        <end position="254"/>
    </location>
</feature>
<reference evidence="3 4" key="1">
    <citation type="journal article" date="2012" name="J. Bacteriol.">
        <title>Genome sequence of a novel nicotine-degrading strain, Pseudomonas geniculata N1.</title>
        <authorList>
            <person name="Tang H."/>
            <person name="Yu H."/>
            <person name="Tai C."/>
            <person name="Huang K."/>
            <person name="Liu Y."/>
            <person name="Wang L."/>
            <person name="Yao Y."/>
            <person name="Wu G."/>
            <person name="Xu P."/>
        </authorList>
    </citation>
    <scope>NUCLEOTIDE SEQUENCE [LARGE SCALE GENOMIC DNA]</scope>
    <source>
        <strain evidence="3 4">N1</strain>
    </source>
</reference>
<dbReference type="Pfam" id="PF01757">
    <property type="entry name" value="Acyl_transf_3"/>
    <property type="match status" value="1"/>
</dbReference>
<accession>A0A0L8ABJ7</accession>
<keyword evidence="1" id="KW-0472">Membrane</keyword>
<feature type="domain" description="Acyltransferase 3" evidence="2">
    <location>
        <begin position="9"/>
        <end position="332"/>
    </location>
</feature>
<proteinExistence type="predicted"/>
<dbReference type="GO" id="GO:0016020">
    <property type="term" value="C:membrane"/>
    <property type="evidence" value="ECO:0007669"/>
    <property type="project" value="TreeGrafter"/>
</dbReference>
<evidence type="ECO:0000256" key="1">
    <source>
        <dbReference type="SAM" id="Phobius"/>
    </source>
</evidence>
<dbReference type="GO" id="GO:0016747">
    <property type="term" value="F:acyltransferase activity, transferring groups other than amino-acyl groups"/>
    <property type="evidence" value="ECO:0007669"/>
    <property type="project" value="InterPro"/>
</dbReference>
<feature type="transmembrane region" description="Helical" evidence="1">
    <location>
        <begin position="179"/>
        <end position="198"/>
    </location>
</feature>
<dbReference type="GO" id="GO:0000271">
    <property type="term" value="P:polysaccharide biosynthetic process"/>
    <property type="evidence" value="ECO:0007669"/>
    <property type="project" value="TreeGrafter"/>
</dbReference>
<evidence type="ECO:0000313" key="4">
    <source>
        <dbReference type="Proteomes" id="UP000036890"/>
    </source>
</evidence>
<gene>
    <name evidence="3" type="ORF">W7K_07925</name>
</gene>
<keyword evidence="1" id="KW-0812">Transmembrane</keyword>
<dbReference type="OrthoDB" id="9767863at2"/>
<feature type="transmembrane region" description="Helical" evidence="1">
    <location>
        <begin position="260"/>
        <end position="277"/>
    </location>
</feature>